<evidence type="ECO:0000313" key="1">
    <source>
        <dbReference type="EMBL" id="GAJ18162.1"/>
    </source>
</evidence>
<comment type="caution">
    <text evidence="1">The sequence shown here is derived from an EMBL/GenBank/DDBJ whole genome shotgun (WGS) entry which is preliminary data.</text>
</comment>
<protein>
    <submittedName>
        <fullName evidence="1">Uncharacterized protein</fullName>
    </submittedName>
</protein>
<gene>
    <name evidence="1" type="ORF">S12H4_61124</name>
</gene>
<organism evidence="1">
    <name type="scientific">marine sediment metagenome</name>
    <dbReference type="NCBI Taxonomy" id="412755"/>
    <lineage>
        <taxon>unclassified sequences</taxon>
        <taxon>metagenomes</taxon>
        <taxon>ecological metagenomes</taxon>
    </lineage>
</organism>
<dbReference type="AlphaFoldDB" id="X1VHY7"/>
<proteinExistence type="predicted"/>
<dbReference type="EMBL" id="BARW01040463">
    <property type="protein sequence ID" value="GAJ18162.1"/>
    <property type="molecule type" value="Genomic_DNA"/>
</dbReference>
<sequence>QAITEDCKIKSNEGYWPAGMTSKKNKIAFNKEFKEKAPKKGYKLDEDFSLV</sequence>
<reference evidence="1" key="1">
    <citation type="journal article" date="2014" name="Front. Microbiol.">
        <title>High frequency of phylogenetically diverse reductive dehalogenase-homologous genes in deep subseafloor sedimentary metagenomes.</title>
        <authorList>
            <person name="Kawai M."/>
            <person name="Futagami T."/>
            <person name="Toyoda A."/>
            <person name="Takaki Y."/>
            <person name="Nishi S."/>
            <person name="Hori S."/>
            <person name="Arai W."/>
            <person name="Tsubouchi T."/>
            <person name="Morono Y."/>
            <person name="Uchiyama I."/>
            <person name="Ito T."/>
            <person name="Fujiyama A."/>
            <person name="Inagaki F."/>
            <person name="Takami H."/>
        </authorList>
    </citation>
    <scope>NUCLEOTIDE SEQUENCE</scope>
    <source>
        <strain evidence="1">Expedition CK06-06</strain>
    </source>
</reference>
<feature type="non-terminal residue" evidence="1">
    <location>
        <position position="1"/>
    </location>
</feature>
<name>X1VHY7_9ZZZZ</name>
<accession>X1VHY7</accession>